<accession>A0A918DEN6</accession>
<evidence type="ECO:0000313" key="1">
    <source>
        <dbReference type="EMBL" id="GGO39191.1"/>
    </source>
</evidence>
<protein>
    <recommendedName>
        <fullName evidence="3">Rhamnosyl transferase</fullName>
    </recommendedName>
</protein>
<comment type="caution">
    <text evidence="1">The sequence shown here is derived from an EMBL/GenBank/DDBJ whole genome shotgun (WGS) entry which is preliminary data.</text>
</comment>
<evidence type="ECO:0008006" key="3">
    <source>
        <dbReference type="Google" id="ProtNLM"/>
    </source>
</evidence>
<dbReference type="Proteomes" id="UP000598196">
    <property type="component" value="Unassembled WGS sequence"/>
</dbReference>
<dbReference type="EMBL" id="BMLP01000017">
    <property type="protein sequence ID" value="GGO39191.1"/>
    <property type="molecule type" value="Genomic_DNA"/>
</dbReference>
<sequence>MTFRNQIIGLMRFSYPSKGGFSPGEQEVAQAEARLYDPARLQRRFNLFEQLTLPSLLAQADGDFRMGFLIGRGLPKPWRTRLQDAVAPLRGAKVIALDQLPHYFATRKAFAQLVSDDATHVTGFRLDDDDAIDIQHIARMRRMVEHLLPLSGLDRPLVTGCNRGFFLELKPEGNLVYEVAEKQPIGLGLAMTTTREMPENIYRRNHRASAQFYNTYTDLGVPAFIRTVHGDNDSTPHASGAVERADWADVAAAIEANFPFKAEDLRVLCHPLTAAASH</sequence>
<reference evidence="1 2" key="1">
    <citation type="journal article" date="2014" name="Int. J. Syst. Evol. Microbiol.">
        <title>Complete genome sequence of Corynebacterium casei LMG S-19264T (=DSM 44701T), isolated from a smear-ripened cheese.</title>
        <authorList>
            <consortium name="US DOE Joint Genome Institute (JGI-PGF)"/>
            <person name="Walter F."/>
            <person name="Albersmeier A."/>
            <person name="Kalinowski J."/>
            <person name="Ruckert C."/>
        </authorList>
    </citation>
    <scope>NUCLEOTIDE SEQUENCE [LARGE SCALE GENOMIC DNA]</scope>
    <source>
        <strain evidence="1 2">CGMCC 1.7029</strain>
    </source>
</reference>
<dbReference type="OrthoDB" id="9771846at2"/>
<dbReference type="RefSeq" id="WP_146287381.1">
    <property type="nucleotide sequence ID" value="NZ_BMLP01000017.1"/>
</dbReference>
<name>A0A918DEN6_9RHOB</name>
<dbReference type="AlphaFoldDB" id="A0A918DEN6"/>
<dbReference type="InterPro" id="IPR021466">
    <property type="entry name" value="Put_rhamnosyl_transferase"/>
</dbReference>
<dbReference type="Pfam" id="PF11316">
    <property type="entry name" value="Rhamno_transf"/>
    <property type="match status" value="1"/>
</dbReference>
<evidence type="ECO:0000313" key="2">
    <source>
        <dbReference type="Proteomes" id="UP000598196"/>
    </source>
</evidence>
<proteinExistence type="predicted"/>
<gene>
    <name evidence="1" type="ORF">GCM10010991_37660</name>
</gene>
<organism evidence="1 2">
    <name type="scientific">Gemmobacter aquaticus</name>
    <dbReference type="NCBI Taxonomy" id="490185"/>
    <lineage>
        <taxon>Bacteria</taxon>
        <taxon>Pseudomonadati</taxon>
        <taxon>Pseudomonadota</taxon>
        <taxon>Alphaproteobacteria</taxon>
        <taxon>Rhodobacterales</taxon>
        <taxon>Paracoccaceae</taxon>
        <taxon>Gemmobacter</taxon>
    </lineage>
</organism>
<keyword evidence="2" id="KW-1185">Reference proteome</keyword>